<reference evidence="1 2" key="1">
    <citation type="submission" date="2018-06" db="EMBL/GenBank/DDBJ databases">
        <authorList>
            <consortium name="Pathogen Informatics"/>
            <person name="Doyle S."/>
        </authorList>
    </citation>
    <scope>NUCLEOTIDE SEQUENCE [LARGE SCALE GENOMIC DNA]</scope>
    <source>
        <strain evidence="1 2">NCTC7303</strain>
    </source>
</reference>
<name>A0A379TLS2_SALER</name>
<dbReference type="InterPro" id="IPR018528">
    <property type="entry name" value="Preph_deHydtase_CS"/>
</dbReference>
<dbReference type="SUPFAM" id="SSF55021">
    <property type="entry name" value="ACT-like"/>
    <property type="match status" value="1"/>
</dbReference>
<gene>
    <name evidence="1" type="primary">pheA_1</name>
    <name evidence="1" type="ORF">NCTC7303_03763</name>
</gene>
<evidence type="ECO:0000313" key="2">
    <source>
        <dbReference type="Proteomes" id="UP000255443"/>
    </source>
</evidence>
<organism evidence="1 2">
    <name type="scientific">Salmonella enterica subsp. arizonae</name>
    <dbReference type="NCBI Taxonomy" id="59203"/>
    <lineage>
        <taxon>Bacteria</taxon>
        <taxon>Pseudomonadati</taxon>
        <taxon>Pseudomonadota</taxon>
        <taxon>Gammaproteobacteria</taxon>
        <taxon>Enterobacterales</taxon>
        <taxon>Enterobacteriaceae</taxon>
        <taxon>Salmonella</taxon>
    </lineage>
</organism>
<dbReference type="EC" id="4.2.1.51" evidence="1"/>
<proteinExistence type="predicted"/>
<dbReference type="AlphaFoldDB" id="A0A379TLS2"/>
<dbReference type="InterPro" id="IPR045865">
    <property type="entry name" value="ACT-like_dom_sf"/>
</dbReference>
<keyword evidence="1" id="KW-0456">Lyase</keyword>
<accession>A0A379TLS2</accession>
<dbReference type="Gene3D" id="3.30.70.260">
    <property type="match status" value="1"/>
</dbReference>
<dbReference type="PROSITE" id="PS00858">
    <property type="entry name" value="PREPHENATE_DEHYDR_2"/>
    <property type="match status" value="1"/>
</dbReference>
<dbReference type="Proteomes" id="UP000255443">
    <property type="component" value="Unassembled WGS sequence"/>
</dbReference>
<dbReference type="EMBL" id="UGXC01000003">
    <property type="protein sequence ID" value="SUG51424.1"/>
    <property type="molecule type" value="Genomic_DNA"/>
</dbReference>
<dbReference type="GO" id="GO:0009094">
    <property type="term" value="P:L-phenylalanine biosynthetic process"/>
    <property type="evidence" value="ECO:0007669"/>
    <property type="project" value="InterPro"/>
</dbReference>
<sequence>MTKLESRPIHGNPWEEMFYLDIQANLESQVMQSSLKELGEITRSMKVLGLLSQRKRRAGRTCLTFNKAAFLHPCDGYLQGEDGA</sequence>
<evidence type="ECO:0000313" key="1">
    <source>
        <dbReference type="EMBL" id="SUG51424.1"/>
    </source>
</evidence>
<dbReference type="GO" id="GO:0004664">
    <property type="term" value="F:prephenate dehydratase activity"/>
    <property type="evidence" value="ECO:0007669"/>
    <property type="project" value="UniProtKB-EC"/>
</dbReference>
<protein>
    <submittedName>
        <fullName evidence="1">Chorismate mutase-P/prephenate dehydratase</fullName>
        <ecNumber evidence="1">4.2.1.51</ecNumber>
    </submittedName>
</protein>
<dbReference type="CDD" id="cd04905">
    <property type="entry name" value="ACT_CM-PDT"/>
    <property type="match status" value="1"/>
</dbReference>